<dbReference type="Pfam" id="PF13432">
    <property type="entry name" value="TPR_16"/>
    <property type="match status" value="1"/>
</dbReference>
<feature type="repeat" description="TPR" evidence="3">
    <location>
        <begin position="186"/>
        <end position="219"/>
    </location>
</feature>
<dbReference type="InterPro" id="IPR019734">
    <property type="entry name" value="TPR_rpt"/>
</dbReference>
<reference evidence="5" key="2">
    <citation type="submission" date="2011-02" db="EMBL/GenBank/DDBJ databases">
        <authorList>
            <person name="MacLean D."/>
        </authorList>
    </citation>
    <scope>NUCLEOTIDE SEQUENCE</scope>
</reference>
<dbReference type="GO" id="GO:0016020">
    <property type="term" value="C:membrane"/>
    <property type="evidence" value="ECO:0007669"/>
    <property type="project" value="TreeGrafter"/>
</dbReference>
<dbReference type="HOGENOM" id="CLU_312052_0_0_1"/>
<organism evidence="5">
    <name type="scientific">Albugo laibachii Nc14</name>
    <dbReference type="NCBI Taxonomy" id="890382"/>
    <lineage>
        <taxon>Eukaryota</taxon>
        <taxon>Sar</taxon>
        <taxon>Stramenopiles</taxon>
        <taxon>Oomycota</taxon>
        <taxon>Peronosporomycetes</taxon>
        <taxon>Albuginales</taxon>
        <taxon>Albuginaceae</taxon>
        <taxon>Albugo</taxon>
    </lineage>
</organism>
<feature type="region of interest" description="Disordered" evidence="4">
    <location>
        <begin position="135"/>
        <end position="156"/>
    </location>
</feature>
<keyword evidence="1" id="KW-0677">Repeat</keyword>
<dbReference type="PANTHER" id="PTHR45831">
    <property type="entry name" value="LD24721P"/>
    <property type="match status" value="1"/>
</dbReference>
<proteinExistence type="predicted"/>
<dbReference type="SUPFAM" id="SSF48452">
    <property type="entry name" value="TPR-like"/>
    <property type="match status" value="1"/>
</dbReference>
<accession>F0W809</accession>
<feature type="region of interest" description="Disordered" evidence="4">
    <location>
        <begin position="42"/>
        <end position="86"/>
    </location>
</feature>
<dbReference type="GO" id="GO:0006620">
    <property type="term" value="P:post-translational protein targeting to endoplasmic reticulum membrane"/>
    <property type="evidence" value="ECO:0007669"/>
    <property type="project" value="TreeGrafter"/>
</dbReference>
<sequence>MDPQKALEMMRPKSVSDDEVDAFVNKIDAVTVAMEEIKKGTFDPANCKIPGYRTPEQQEREEEEHKQKELERKKREDERKMKLKDEERERWWDRARMRASGSVKEDEDEMNRIVPSCKAKDANDYSVWDRWEPHDPATLEEEKEKEDHRLKTENEAFERSNPDFCDQFKKDLTKRERSELEKQKSAQKWKAEGNAFYKRKQYTQAIHMYTKALRDTPFTAGILFNVALCHFRLDQMDDCVEFSSRAIFVDPQHVKALSRRAAAKYKQNRLKEAVDDLKDAVRIEASNPDLQEQYSNIVGEYEDTTLHEKLMEKYDLQESETKEACTDTLTDLQQATSSGVLSLKRLVKLIHDHTDNADDLRKAYERIKKILCHDDDVRVWFRTSNNMIQLCQNVVENLEALSHDLVSREPIGVDGRAGICSSSLDVLEACCRQSPRNQLVLFQQVPFREALKGFLVSWCGENCVSKCVMSALCFLDTVIDLQAWKKDLTRSPKILTCFLSLLEKSDSQVYGYISSLCFTVSDTAQGIQAIVGLPELTYMTAIFACGANIKASAILRESQRTNTMLNLLGFLVNVTTNLHIQSRLSRQSEENKVLVTQLLAMSNIGASNAVGCLDNAAWSTLLERVFAVLLNLTFQDDSSCRESFMIENGTAPVTQLISFSAAQELDWVLKHANLISYCVSLLCRHHPCAEKYTQYSAICFQTLDPLVQLHHQISPRINSNDPNSDGMVCQLLAHVWCHIGWIIKQQSQLSARLLDHKDIVPSVVSILHHYVESKSDLNRQSNSTFERLIGNIIAALITLVSRTETSGTTHSILSTTFTLEILVNILQHLTNGFARKNVAVLLAKLCQHSPQVKDQVRGMRGLEMMLSIYQNDGFQM</sequence>
<gene>
    <name evidence="5" type="primary">AlNc14C32G2959</name>
    <name evidence="5" type="ORF">ALNC14_034050</name>
</gene>
<evidence type="ECO:0000256" key="4">
    <source>
        <dbReference type="SAM" id="MobiDB-lite"/>
    </source>
</evidence>
<dbReference type="InterPro" id="IPR011989">
    <property type="entry name" value="ARM-like"/>
</dbReference>
<dbReference type="GO" id="GO:0072380">
    <property type="term" value="C:TRC complex"/>
    <property type="evidence" value="ECO:0007669"/>
    <property type="project" value="TreeGrafter"/>
</dbReference>
<feature type="compositionally biased region" description="Basic and acidic residues" evidence="4">
    <location>
        <begin position="63"/>
        <end position="86"/>
    </location>
</feature>
<reference evidence="5" key="1">
    <citation type="journal article" date="2011" name="PLoS Biol.">
        <title>Gene gain and loss during evolution of obligate parasitism in the white rust pathogen of Arabidopsis thaliana.</title>
        <authorList>
            <person name="Kemen E."/>
            <person name="Gardiner A."/>
            <person name="Schultz-Larsen T."/>
            <person name="Kemen A.C."/>
            <person name="Balmuth A.L."/>
            <person name="Robert-Seilaniantz A."/>
            <person name="Bailey K."/>
            <person name="Holub E."/>
            <person name="Studholme D.J."/>
            <person name="Maclean D."/>
            <person name="Jones J.D."/>
        </authorList>
    </citation>
    <scope>NUCLEOTIDE SEQUENCE</scope>
</reference>
<dbReference type="GO" id="GO:0060090">
    <property type="term" value="F:molecular adaptor activity"/>
    <property type="evidence" value="ECO:0007669"/>
    <property type="project" value="TreeGrafter"/>
</dbReference>
<dbReference type="PROSITE" id="PS50005">
    <property type="entry name" value="TPR"/>
    <property type="match status" value="1"/>
</dbReference>
<evidence type="ECO:0000256" key="1">
    <source>
        <dbReference type="ARBA" id="ARBA00022737"/>
    </source>
</evidence>
<evidence type="ECO:0000256" key="2">
    <source>
        <dbReference type="ARBA" id="ARBA00022803"/>
    </source>
</evidence>
<dbReference type="InterPro" id="IPR047150">
    <property type="entry name" value="SGT"/>
</dbReference>
<dbReference type="EMBL" id="FR824077">
    <property type="protein sequence ID" value="CCA17262.1"/>
    <property type="molecule type" value="Genomic_DNA"/>
</dbReference>
<dbReference type="AlphaFoldDB" id="F0W809"/>
<dbReference type="SMART" id="SM00028">
    <property type="entry name" value="TPR"/>
    <property type="match status" value="3"/>
</dbReference>
<keyword evidence="2 3" id="KW-0802">TPR repeat</keyword>
<evidence type="ECO:0000256" key="3">
    <source>
        <dbReference type="PROSITE-ProRule" id="PRU00339"/>
    </source>
</evidence>
<protein>
    <submittedName>
        <fullName evidence="5">Uncharacterized protein AlNc14C32G2959</fullName>
    </submittedName>
</protein>
<dbReference type="Gene3D" id="1.25.40.10">
    <property type="entry name" value="Tetratricopeptide repeat domain"/>
    <property type="match status" value="1"/>
</dbReference>
<dbReference type="Gene3D" id="1.25.10.10">
    <property type="entry name" value="Leucine-rich Repeat Variant"/>
    <property type="match status" value="1"/>
</dbReference>
<dbReference type="InterPro" id="IPR016024">
    <property type="entry name" value="ARM-type_fold"/>
</dbReference>
<evidence type="ECO:0000313" key="5">
    <source>
        <dbReference type="EMBL" id="CCA17262.1"/>
    </source>
</evidence>
<dbReference type="PANTHER" id="PTHR45831:SF2">
    <property type="entry name" value="LD24721P"/>
    <property type="match status" value="1"/>
</dbReference>
<name>F0W809_9STRA</name>
<dbReference type="InterPro" id="IPR011990">
    <property type="entry name" value="TPR-like_helical_dom_sf"/>
</dbReference>
<dbReference type="SUPFAM" id="SSF48371">
    <property type="entry name" value="ARM repeat"/>
    <property type="match status" value="1"/>
</dbReference>